<proteinExistence type="predicted"/>
<dbReference type="EMBL" id="JBBMFD010000005">
    <property type="protein sequence ID" value="MEQ2440088.1"/>
    <property type="molecule type" value="Genomic_DNA"/>
</dbReference>
<keyword evidence="1" id="KW-0472">Membrane</keyword>
<keyword evidence="3" id="KW-1185">Reference proteome</keyword>
<evidence type="ECO:0000256" key="1">
    <source>
        <dbReference type="SAM" id="Phobius"/>
    </source>
</evidence>
<accession>A0ABV1DYG5</accession>
<keyword evidence="1" id="KW-0812">Transmembrane</keyword>
<evidence type="ECO:0000313" key="2">
    <source>
        <dbReference type="EMBL" id="MEQ2440088.1"/>
    </source>
</evidence>
<dbReference type="RefSeq" id="WP_349218457.1">
    <property type="nucleotide sequence ID" value="NZ_JBBMFD010000005.1"/>
</dbReference>
<organism evidence="2 3">
    <name type="scientific">Solibaculum intestinale</name>
    <dbReference type="NCBI Taxonomy" id="3133165"/>
    <lineage>
        <taxon>Bacteria</taxon>
        <taxon>Bacillati</taxon>
        <taxon>Bacillota</taxon>
        <taxon>Clostridia</taxon>
        <taxon>Eubacteriales</taxon>
        <taxon>Oscillospiraceae</taxon>
        <taxon>Solibaculum</taxon>
    </lineage>
</organism>
<dbReference type="Proteomes" id="UP001489509">
    <property type="component" value="Unassembled WGS sequence"/>
</dbReference>
<comment type="caution">
    <text evidence="2">The sequence shown here is derived from an EMBL/GenBank/DDBJ whole genome shotgun (WGS) entry which is preliminary data.</text>
</comment>
<dbReference type="Pfam" id="PF07441">
    <property type="entry name" value="BofA"/>
    <property type="match status" value="1"/>
</dbReference>
<name>A0ABV1DYG5_9FIRM</name>
<sequence length="72" mass="7066">MVIIGFMVRSGKPVRSLLSSAVQGILALAVVNLTGALTGVTLSVNAASLGVAALGGIPGIIGMLMMNIVMAG</sequence>
<protein>
    <submittedName>
        <fullName evidence="2">Pro-sigmaK processing inhibitor BofA family protein</fullName>
    </submittedName>
</protein>
<evidence type="ECO:0000313" key="3">
    <source>
        <dbReference type="Proteomes" id="UP001489509"/>
    </source>
</evidence>
<dbReference type="InterPro" id="IPR010001">
    <property type="entry name" value="BofA"/>
</dbReference>
<feature type="transmembrane region" description="Helical" evidence="1">
    <location>
        <begin position="46"/>
        <end position="69"/>
    </location>
</feature>
<keyword evidence="1" id="KW-1133">Transmembrane helix</keyword>
<gene>
    <name evidence="2" type="ORF">WMO26_04535</name>
</gene>
<reference evidence="2 3" key="1">
    <citation type="submission" date="2024-03" db="EMBL/GenBank/DDBJ databases">
        <title>Human intestinal bacterial collection.</title>
        <authorList>
            <person name="Pauvert C."/>
            <person name="Hitch T.C.A."/>
            <person name="Clavel T."/>
        </authorList>
    </citation>
    <scope>NUCLEOTIDE SEQUENCE [LARGE SCALE GENOMIC DNA]</scope>
    <source>
        <strain evidence="2 3">CLA-JM-H44</strain>
    </source>
</reference>